<gene>
    <name evidence="1" type="ORF">H2198_003302</name>
</gene>
<evidence type="ECO:0000313" key="2">
    <source>
        <dbReference type="Proteomes" id="UP001172386"/>
    </source>
</evidence>
<keyword evidence="2" id="KW-1185">Reference proteome</keyword>
<proteinExistence type="predicted"/>
<evidence type="ECO:0000313" key="1">
    <source>
        <dbReference type="EMBL" id="KAJ9659160.1"/>
    </source>
</evidence>
<organism evidence="1 2">
    <name type="scientific">Neophaeococcomyces mojaviensis</name>
    <dbReference type="NCBI Taxonomy" id="3383035"/>
    <lineage>
        <taxon>Eukaryota</taxon>
        <taxon>Fungi</taxon>
        <taxon>Dikarya</taxon>
        <taxon>Ascomycota</taxon>
        <taxon>Pezizomycotina</taxon>
        <taxon>Eurotiomycetes</taxon>
        <taxon>Chaetothyriomycetidae</taxon>
        <taxon>Chaetothyriales</taxon>
        <taxon>Chaetothyriales incertae sedis</taxon>
        <taxon>Neophaeococcomyces</taxon>
    </lineage>
</organism>
<dbReference type="Proteomes" id="UP001172386">
    <property type="component" value="Unassembled WGS sequence"/>
</dbReference>
<name>A0ACC3AC87_9EURO</name>
<protein>
    <submittedName>
        <fullName evidence="1">Uncharacterized protein</fullName>
    </submittedName>
</protein>
<dbReference type="EMBL" id="JAPDRQ010000043">
    <property type="protein sequence ID" value="KAJ9659160.1"/>
    <property type="molecule type" value="Genomic_DNA"/>
</dbReference>
<reference evidence="1" key="1">
    <citation type="submission" date="2022-10" db="EMBL/GenBank/DDBJ databases">
        <title>Culturing micro-colonial fungi from biological soil crusts in the Mojave desert and describing Neophaeococcomyces mojavensis, and introducing the new genera and species Taxawa tesnikishii.</title>
        <authorList>
            <person name="Kurbessoian T."/>
            <person name="Stajich J.E."/>
        </authorList>
    </citation>
    <scope>NUCLEOTIDE SEQUENCE</scope>
    <source>
        <strain evidence="1">JES_112</strain>
    </source>
</reference>
<accession>A0ACC3AC87</accession>
<sequence length="165" mass="18036">MSNKNTHAYHNPDLSQSIEERVKAVAYSLTQDVNYNGWDTEVLKEVRFVSAVPGKVEFEMTVTPAMCNKGNNLHGGCSTTLLDNLSSTTFLTIAKEGFMDAGTVSRTITMTFLRPVPAGTKVRIICEAISAGKRLANCKAQIETLDGKVCVTCIHDKAIVPRQKL</sequence>
<comment type="caution">
    <text evidence="1">The sequence shown here is derived from an EMBL/GenBank/DDBJ whole genome shotgun (WGS) entry which is preliminary data.</text>
</comment>